<dbReference type="SUPFAM" id="SSF52091">
    <property type="entry name" value="SpoIIaa-like"/>
    <property type="match status" value="1"/>
</dbReference>
<dbReference type="Gene3D" id="3.30.750.24">
    <property type="entry name" value="STAS domain"/>
    <property type="match status" value="1"/>
</dbReference>
<proteinExistence type="predicted"/>
<dbReference type="AlphaFoldDB" id="A0AAW7XG46"/>
<evidence type="ECO:0000313" key="3">
    <source>
        <dbReference type="Proteomes" id="UP001169862"/>
    </source>
</evidence>
<dbReference type="EMBL" id="JAUOPG010000002">
    <property type="protein sequence ID" value="MDO6452701.1"/>
    <property type="molecule type" value="Genomic_DNA"/>
</dbReference>
<reference evidence="2" key="1">
    <citation type="submission" date="2023-07" db="EMBL/GenBank/DDBJ databases">
        <title>Genome content predicts the carbon catabolic preferences of heterotrophic bacteria.</title>
        <authorList>
            <person name="Gralka M."/>
        </authorList>
    </citation>
    <scope>NUCLEOTIDE SEQUENCE</scope>
    <source>
        <strain evidence="2">I2M16</strain>
    </source>
</reference>
<sequence length="108" mass="11627">MSASLQLIDIAEGGQRIFIESDLLFSSVIAVREAAEKAISDAQADCVIDFSRVNQADSSALSFCLCCMRLAKRLNKTLAFECLPADMASISDLVGLDHFSSNQAESGY</sequence>
<accession>A0AAW7XG46</accession>
<organism evidence="2 3">
    <name type="scientific">Neptunomonas phycophila</name>
    <dbReference type="NCBI Taxonomy" id="1572645"/>
    <lineage>
        <taxon>Bacteria</taxon>
        <taxon>Pseudomonadati</taxon>
        <taxon>Pseudomonadota</taxon>
        <taxon>Gammaproteobacteria</taxon>
        <taxon>Oceanospirillales</taxon>
        <taxon>Oceanospirillaceae</taxon>
        <taxon>Neptunomonas</taxon>
    </lineage>
</organism>
<dbReference type="RefSeq" id="WP_215152357.1">
    <property type="nucleotide sequence ID" value="NZ_JAHHDZ010000015.1"/>
</dbReference>
<gene>
    <name evidence="2" type="ORF">Q4490_03900</name>
</gene>
<name>A0AAW7XG46_9GAMM</name>
<comment type="caution">
    <text evidence="2">The sequence shown here is derived from an EMBL/GenBank/DDBJ whole genome shotgun (WGS) entry which is preliminary data.</text>
</comment>
<protein>
    <submittedName>
        <fullName evidence="2">STAS domain-containing protein</fullName>
    </submittedName>
</protein>
<evidence type="ECO:0000313" key="2">
    <source>
        <dbReference type="EMBL" id="MDO6452701.1"/>
    </source>
</evidence>
<evidence type="ECO:0000259" key="1">
    <source>
        <dbReference type="Pfam" id="PF13466"/>
    </source>
</evidence>
<dbReference type="Proteomes" id="UP001169862">
    <property type="component" value="Unassembled WGS sequence"/>
</dbReference>
<feature type="domain" description="MlaB-like STAS" evidence="1">
    <location>
        <begin position="20"/>
        <end position="97"/>
    </location>
</feature>
<dbReference type="InterPro" id="IPR036513">
    <property type="entry name" value="STAS_dom_sf"/>
</dbReference>
<dbReference type="InterPro" id="IPR058548">
    <property type="entry name" value="MlaB-like_STAS"/>
</dbReference>
<dbReference type="Pfam" id="PF13466">
    <property type="entry name" value="STAS_2"/>
    <property type="match status" value="1"/>
</dbReference>
<dbReference type="CDD" id="cd07043">
    <property type="entry name" value="STAS_anti-anti-sigma_factors"/>
    <property type="match status" value="1"/>
</dbReference>